<protein>
    <submittedName>
        <fullName evidence="2">Uncharacterized protein</fullName>
    </submittedName>
</protein>
<dbReference type="AlphaFoldDB" id="A0A2A2LVV8"/>
<dbReference type="Proteomes" id="UP000218231">
    <property type="component" value="Unassembled WGS sequence"/>
</dbReference>
<evidence type="ECO:0000256" key="1">
    <source>
        <dbReference type="SAM" id="MobiDB-lite"/>
    </source>
</evidence>
<evidence type="ECO:0000313" key="2">
    <source>
        <dbReference type="EMBL" id="PAV90320.1"/>
    </source>
</evidence>
<feature type="compositionally biased region" description="Polar residues" evidence="1">
    <location>
        <begin position="126"/>
        <end position="145"/>
    </location>
</feature>
<feature type="region of interest" description="Disordered" evidence="1">
    <location>
        <begin position="126"/>
        <end position="148"/>
    </location>
</feature>
<reference evidence="2 3" key="1">
    <citation type="journal article" date="2017" name="Curr. Biol.">
        <title>Genome architecture and evolution of a unichromosomal asexual nematode.</title>
        <authorList>
            <person name="Fradin H."/>
            <person name="Zegar C."/>
            <person name="Gutwein M."/>
            <person name="Lucas J."/>
            <person name="Kovtun M."/>
            <person name="Corcoran D."/>
            <person name="Baugh L.R."/>
            <person name="Kiontke K."/>
            <person name="Gunsalus K."/>
            <person name="Fitch D.H."/>
            <person name="Piano F."/>
        </authorList>
    </citation>
    <scope>NUCLEOTIDE SEQUENCE [LARGE SCALE GENOMIC DNA]</scope>
    <source>
        <strain evidence="2">PF1309</strain>
    </source>
</reference>
<keyword evidence="3" id="KW-1185">Reference proteome</keyword>
<evidence type="ECO:0000313" key="3">
    <source>
        <dbReference type="Proteomes" id="UP000218231"/>
    </source>
</evidence>
<organism evidence="2 3">
    <name type="scientific">Diploscapter pachys</name>
    <dbReference type="NCBI Taxonomy" id="2018661"/>
    <lineage>
        <taxon>Eukaryota</taxon>
        <taxon>Metazoa</taxon>
        <taxon>Ecdysozoa</taxon>
        <taxon>Nematoda</taxon>
        <taxon>Chromadorea</taxon>
        <taxon>Rhabditida</taxon>
        <taxon>Rhabditina</taxon>
        <taxon>Rhabditomorpha</taxon>
        <taxon>Rhabditoidea</taxon>
        <taxon>Rhabditidae</taxon>
        <taxon>Diploscapter</taxon>
    </lineage>
</organism>
<accession>A0A2A2LVV8</accession>
<sequence>MDRDGKLIPKQEDQLWLDSTQYPMDRISEDVGNKLRLSLLNFSKISFTSSICFLVLERTRPVPIGNLPIGPPPPVPLSNASSVNPVPQSAIAPPPPPMYSQTHTQMQYNTRTVVNEVNEVKTAPQTESVMNQQQPQETHPAPSSENIKETMNAIDATDEMLRKEGNKVLEYVCRKSE</sequence>
<gene>
    <name evidence="2" type="ORF">WR25_25148</name>
</gene>
<proteinExistence type="predicted"/>
<comment type="caution">
    <text evidence="2">The sequence shown here is derived from an EMBL/GenBank/DDBJ whole genome shotgun (WGS) entry which is preliminary data.</text>
</comment>
<dbReference type="EMBL" id="LIAE01006382">
    <property type="protein sequence ID" value="PAV90320.1"/>
    <property type="molecule type" value="Genomic_DNA"/>
</dbReference>
<name>A0A2A2LVV8_9BILA</name>